<proteinExistence type="predicted"/>
<reference evidence="1 2" key="1">
    <citation type="submission" date="2017-02" db="EMBL/GenBank/DDBJ databases">
        <title>The new phylogeny of genus Mycobacterium.</title>
        <authorList>
            <person name="Tortoli E."/>
            <person name="Trovato A."/>
            <person name="Cirillo D.M."/>
        </authorList>
    </citation>
    <scope>NUCLEOTIDE SEQUENCE [LARGE SCALE GENOMIC DNA]</scope>
    <source>
        <strain evidence="1 2">IP1130001</strain>
    </source>
</reference>
<protein>
    <submittedName>
        <fullName evidence="1">Uncharacterized protein</fullName>
    </submittedName>
</protein>
<gene>
    <name evidence="1" type="ORF">BST29_16565</name>
</gene>
<accession>A0ABX3SR39</accession>
<name>A0ABX3SR39_MYCMA</name>
<sequence>MSEQLTAEVKQLENRLCDRLNEARYAPVGLRDGVAIVDLLAKIAAELEVLEGKPDGPLA</sequence>
<dbReference type="RefSeq" id="WP_071509484.1">
    <property type="nucleotide sequence ID" value="NZ_CP060015.1"/>
</dbReference>
<dbReference type="Proteomes" id="UP000243140">
    <property type="component" value="Unassembled WGS sequence"/>
</dbReference>
<dbReference type="EMBL" id="MVHV01000017">
    <property type="protein sequence ID" value="ORA80431.1"/>
    <property type="molecule type" value="Genomic_DNA"/>
</dbReference>
<evidence type="ECO:0000313" key="2">
    <source>
        <dbReference type="Proteomes" id="UP000243140"/>
    </source>
</evidence>
<keyword evidence="2" id="KW-1185">Reference proteome</keyword>
<organism evidence="1 2">
    <name type="scientific">Mycobacterium malmoense</name>
    <dbReference type="NCBI Taxonomy" id="1780"/>
    <lineage>
        <taxon>Bacteria</taxon>
        <taxon>Bacillati</taxon>
        <taxon>Actinomycetota</taxon>
        <taxon>Actinomycetes</taxon>
        <taxon>Mycobacteriales</taxon>
        <taxon>Mycobacteriaceae</taxon>
        <taxon>Mycobacterium</taxon>
    </lineage>
</organism>
<comment type="caution">
    <text evidence="1">The sequence shown here is derived from an EMBL/GenBank/DDBJ whole genome shotgun (WGS) entry which is preliminary data.</text>
</comment>
<evidence type="ECO:0000313" key="1">
    <source>
        <dbReference type="EMBL" id="ORA80431.1"/>
    </source>
</evidence>